<keyword evidence="2 6" id="KW-0812">Transmembrane</keyword>
<organism evidence="8 9">
    <name type="scientific">Tsukamurella sputi</name>
    <dbReference type="NCBI Taxonomy" id="2591848"/>
    <lineage>
        <taxon>Bacteria</taxon>
        <taxon>Bacillati</taxon>
        <taxon>Actinomycetota</taxon>
        <taxon>Actinomycetes</taxon>
        <taxon>Mycobacteriales</taxon>
        <taxon>Tsukamurellaceae</taxon>
        <taxon>Tsukamurella</taxon>
    </lineage>
</organism>
<gene>
    <name evidence="8" type="ORF">FK268_21290</name>
</gene>
<keyword evidence="9" id="KW-1185">Reference proteome</keyword>
<proteinExistence type="predicted"/>
<protein>
    <submittedName>
        <fullName evidence="8">NINE protein</fullName>
    </submittedName>
</protein>
<keyword evidence="3 6" id="KW-1133">Transmembrane helix</keyword>
<feature type="transmembrane region" description="Helical" evidence="6">
    <location>
        <begin position="120"/>
        <end position="146"/>
    </location>
</feature>
<keyword evidence="4 6" id="KW-0472">Membrane</keyword>
<evidence type="ECO:0000313" key="9">
    <source>
        <dbReference type="Proteomes" id="UP000319792"/>
    </source>
</evidence>
<evidence type="ECO:0000313" key="8">
    <source>
        <dbReference type="EMBL" id="TWS22084.1"/>
    </source>
</evidence>
<dbReference type="Proteomes" id="UP000319792">
    <property type="component" value="Unassembled WGS sequence"/>
</dbReference>
<name>A0A5C5RHI0_9ACTN</name>
<feature type="compositionally biased region" description="Polar residues" evidence="5">
    <location>
        <begin position="1"/>
        <end position="13"/>
    </location>
</feature>
<evidence type="ECO:0000256" key="2">
    <source>
        <dbReference type="ARBA" id="ARBA00022692"/>
    </source>
</evidence>
<reference evidence="8 9" key="2">
    <citation type="submission" date="2019-08" db="EMBL/GenBank/DDBJ databases">
        <title>Tsukamurella conjunctivitidis sp. nov., Tsukamurella assacharolytica sp. nov. and Tsukamurella sputae sp. nov. isolated from patients with conjunctivitis, bacteraemia (lymphoma) and respiratory infection (sputum) in Hong Kong.</title>
        <authorList>
            <person name="Fok K.M.N."/>
            <person name="Fong J.Y.H."/>
        </authorList>
    </citation>
    <scope>NUCLEOTIDE SEQUENCE [LARGE SCALE GENOMIC DNA]</scope>
    <source>
        <strain evidence="8 9">HKU70</strain>
    </source>
</reference>
<evidence type="ECO:0000256" key="1">
    <source>
        <dbReference type="ARBA" id="ARBA00004141"/>
    </source>
</evidence>
<dbReference type="InterPro" id="IPR007829">
    <property type="entry name" value="TM2"/>
</dbReference>
<sequence>MTDPQQPYGQSNDPYAQQGYPGQYGQQAYPGQQPYGQQYPQQPYGQQPYPGQPQPAYQFQYGQVVGADPSAPYGRDPKTGEPLSDKSKLAAGLLQIFLGQFGVGRFYLGDNKTAAIQLSLTIIGYILAIVIVGIFVILGVAIWALIDGIMILTGSVRDQYGRPLRP</sequence>
<reference evidence="8 9" key="1">
    <citation type="submission" date="2019-06" db="EMBL/GenBank/DDBJ databases">
        <authorList>
            <person name="Teng J.L.L."/>
            <person name="Lee H.H."/>
            <person name="Lau S.K.P."/>
            <person name="Woo P.C.Y."/>
        </authorList>
    </citation>
    <scope>NUCLEOTIDE SEQUENCE [LARGE SCALE GENOMIC DNA]</scope>
    <source>
        <strain evidence="8 9">HKU70</strain>
    </source>
</reference>
<feature type="region of interest" description="Disordered" evidence="5">
    <location>
        <begin position="1"/>
        <end position="56"/>
    </location>
</feature>
<dbReference type="EMBL" id="VIGV01000012">
    <property type="protein sequence ID" value="TWS22084.1"/>
    <property type="molecule type" value="Genomic_DNA"/>
</dbReference>
<evidence type="ECO:0000256" key="4">
    <source>
        <dbReference type="ARBA" id="ARBA00023136"/>
    </source>
</evidence>
<dbReference type="Pfam" id="PF05154">
    <property type="entry name" value="TM2"/>
    <property type="match status" value="1"/>
</dbReference>
<feature type="compositionally biased region" description="Low complexity" evidence="5">
    <location>
        <begin position="14"/>
        <end position="56"/>
    </location>
</feature>
<dbReference type="RefSeq" id="WP_146437464.1">
    <property type="nucleotide sequence ID" value="NZ_VIGV01000012.1"/>
</dbReference>
<dbReference type="OrthoDB" id="2004788at2"/>
<dbReference type="AlphaFoldDB" id="A0A5C5RHI0"/>
<comment type="caution">
    <text evidence="8">The sequence shown here is derived from an EMBL/GenBank/DDBJ whole genome shotgun (WGS) entry which is preliminary data.</text>
</comment>
<accession>A0A5C5RHI0</accession>
<comment type="subcellular location">
    <subcellularLocation>
        <location evidence="1">Membrane</location>
        <topology evidence="1">Multi-pass membrane protein</topology>
    </subcellularLocation>
</comment>
<evidence type="ECO:0000256" key="3">
    <source>
        <dbReference type="ARBA" id="ARBA00022989"/>
    </source>
</evidence>
<evidence type="ECO:0000256" key="5">
    <source>
        <dbReference type="SAM" id="MobiDB-lite"/>
    </source>
</evidence>
<feature type="domain" description="TM2" evidence="7">
    <location>
        <begin position="85"/>
        <end position="134"/>
    </location>
</feature>
<feature type="transmembrane region" description="Helical" evidence="6">
    <location>
        <begin position="89"/>
        <end position="108"/>
    </location>
</feature>
<dbReference type="GO" id="GO:0016020">
    <property type="term" value="C:membrane"/>
    <property type="evidence" value="ECO:0007669"/>
    <property type="project" value="UniProtKB-SubCell"/>
</dbReference>
<evidence type="ECO:0000256" key="6">
    <source>
        <dbReference type="SAM" id="Phobius"/>
    </source>
</evidence>
<evidence type="ECO:0000259" key="7">
    <source>
        <dbReference type="Pfam" id="PF05154"/>
    </source>
</evidence>